<dbReference type="RefSeq" id="WP_289955826.1">
    <property type="nucleotide sequence ID" value="NZ_JAUEMJ010000002.1"/>
</dbReference>
<name>A0ABT7YKT4_9ACTN</name>
<evidence type="ECO:0000313" key="3">
    <source>
        <dbReference type="Proteomes" id="UP001171902"/>
    </source>
</evidence>
<reference evidence="2" key="1">
    <citation type="submission" date="2023-06" db="EMBL/GenBank/DDBJ databases">
        <title>Gycomyces niveus sp.nov., a novel actinomycete isolated from soil in Shouguang.</title>
        <authorList>
            <person name="Yang X."/>
            <person name="Zhao J."/>
        </authorList>
    </citation>
    <scope>NUCLEOTIDE SEQUENCE</scope>
    <source>
        <strain evidence="2">NEAU C2</strain>
    </source>
</reference>
<dbReference type="SUPFAM" id="SSF159888">
    <property type="entry name" value="YdhG-like"/>
    <property type="match status" value="1"/>
</dbReference>
<accession>A0ABT7YKT4</accession>
<protein>
    <submittedName>
        <fullName evidence="2">DUF1801 domain-containing protein</fullName>
    </submittedName>
</protein>
<dbReference type="InterPro" id="IPR014922">
    <property type="entry name" value="YdhG-like"/>
</dbReference>
<organism evidence="2 3">
    <name type="scientific">Glycomyces tritici</name>
    <dbReference type="NCBI Taxonomy" id="2665176"/>
    <lineage>
        <taxon>Bacteria</taxon>
        <taxon>Bacillati</taxon>
        <taxon>Actinomycetota</taxon>
        <taxon>Actinomycetes</taxon>
        <taxon>Glycomycetales</taxon>
        <taxon>Glycomycetaceae</taxon>
        <taxon>Glycomyces</taxon>
    </lineage>
</organism>
<proteinExistence type="predicted"/>
<evidence type="ECO:0000259" key="1">
    <source>
        <dbReference type="Pfam" id="PF08818"/>
    </source>
</evidence>
<keyword evidence="3" id="KW-1185">Reference proteome</keyword>
<dbReference type="Gene3D" id="3.90.1150.200">
    <property type="match status" value="1"/>
</dbReference>
<sequence length="119" mass="13076">MVQSEAATVDEYLAELPEERREVMTAIRDVCRAAMPGFTEVMAYGMPGFTRDGDDGVAFASQKRYISFYLPAGVRDAFADRLADHDMGKACLRFSSPRKVDLDLIRDIARAAAAAPGPR</sequence>
<feature type="domain" description="YdhG-like" evidence="1">
    <location>
        <begin position="20"/>
        <end position="112"/>
    </location>
</feature>
<gene>
    <name evidence="2" type="ORF">QWI33_05805</name>
</gene>
<dbReference type="Pfam" id="PF08818">
    <property type="entry name" value="DUF1801"/>
    <property type="match status" value="1"/>
</dbReference>
<comment type="caution">
    <text evidence="2">The sequence shown here is derived from an EMBL/GenBank/DDBJ whole genome shotgun (WGS) entry which is preliminary data.</text>
</comment>
<dbReference type="EMBL" id="JAUEMJ010000002">
    <property type="protein sequence ID" value="MDN3239228.1"/>
    <property type="molecule type" value="Genomic_DNA"/>
</dbReference>
<dbReference type="Proteomes" id="UP001171902">
    <property type="component" value="Unassembled WGS sequence"/>
</dbReference>
<evidence type="ECO:0000313" key="2">
    <source>
        <dbReference type="EMBL" id="MDN3239228.1"/>
    </source>
</evidence>